<dbReference type="Gene3D" id="3.40.50.20">
    <property type="match status" value="1"/>
</dbReference>
<dbReference type="PANTHER" id="PTHR21621:SF0">
    <property type="entry name" value="BETA-CITRYLGLUTAMATE SYNTHASE B-RELATED"/>
    <property type="match status" value="1"/>
</dbReference>
<feature type="domain" description="ATP-grasp" evidence="2">
    <location>
        <begin position="115"/>
        <end position="299"/>
    </location>
</feature>
<dbReference type="PROSITE" id="PS50975">
    <property type="entry name" value="ATP_GRASP"/>
    <property type="match status" value="1"/>
</dbReference>
<reference evidence="4" key="1">
    <citation type="journal article" date="2019" name="Int. J. Syst. Evol. Microbiol.">
        <title>The Global Catalogue of Microorganisms (GCM) 10K type strain sequencing project: providing services to taxonomists for standard genome sequencing and annotation.</title>
        <authorList>
            <consortium name="The Broad Institute Genomics Platform"/>
            <consortium name="The Broad Institute Genome Sequencing Center for Infectious Disease"/>
            <person name="Wu L."/>
            <person name="Ma J."/>
        </authorList>
    </citation>
    <scope>NUCLEOTIDE SEQUENCE [LARGE SCALE GENOMIC DNA]</scope>
    <source>
        <strain evidence="4">JCM 3369</strain>
    </source>
</reference>
<keyword evidence="3" id="KW-0436">Ligase</keyword>
<dbReference type="EMBL" id="JBHSXS010000056">
    <property type="protein sequence ID" value="MFC6886612.1"/>
    <property type="molecule type" value="Genomic_DNA"/>
</dbReference>
<dbReference type="Pfam" id="PF08443">
    <property type="entry name" value="RimK"/>
    <property type="match status" value="1"/>
</dbReference>
<dbReference type="SUPFAM" id="SSF56059">
    <property type="entry name" value="Glutathione synthetase ATP-binding domain-like"/>
    <property type="match status" value="1"/>
</dbReference>
<name>A0ABW2CXN1_9ACTN</name>
<organism evidence="3 4">
    <name type="scientific">Actinomadura yumaensis</name>
    <dbReference type="NCBI Taxonomy" id="111807"/>
    <lineage>
        <taxon>Bacteria</taxon>
        <taxon>Bacillati</taxon>
        <taxon>Actinomycetota</taxon>
        <taxon>Actinomycetes</taxon>
        <taxon>Streptosporangiales</taxon>
        <taxon>Thermomonosporaceae</taxon>
        <taxon>Actinomadura</taxon>
    </lineage>
</organism>
<evidence type="ECO:0000313" key="3">
    <source>
        <dbReference type="EMBL" id="MFC6886612.1"/>
    </source>
</evidence>
<dbReference type="InterPro" id="IPR011761">
    <property type="entry name" value="ATP-grasp"/>
</dbReference>
<protein>
    <submittedName>
        <fullName evidence="3">RimK family alpha-L-glutamate ligase</fullName>
    </submittedName>
</protein>
<comment type="caution">
    <text evidence="3">The sequence shown here is derived from an EMBL/GenBank/DDBJ whole genome shotgun (WGS) entry which is preliminary data.</text>
</comment>
<dbReference type="InterPro" id="IPR013651">
    <property type="entry name" value="ATP-grasp_RimK-type"/>
</dbReference>
<gene>
    <name evidence="3" type="ORF">ACFQKB_43105</name>
</gene>
<evidence type="ECO:0000259" key="2">
    <source>
        <dbReference type="PROSITE" id="PS50975"/>
    </source>
</evidence>
<evidence type="ECO:0000313" key="4">
    <source>
        <dbReference type="Proteomes" id="UP001596380"/>
    </source>
</evidence>
<sequence length="299" mass="32589">MTTLESTVWVLVAKELGRPPELGELFTAFDQHLPGRWQLRHPDELLVAVKDGRLLVLDHTGTRLPPPRTVCACLASPTLHTDREITLLRQLSALGAVIVNPIDATLTAVNKFWQLQQFATHGLPMPDTVTYAHGTVEAALPAAPPTGPYVVKAVRGNRGKRVFLAPDRTLLTDISGSLGQDVPSMLQEYIENSHGRHLRIYVMDGAVVSTVERTARDDRLTSNRYQGATSEFCTGRYPAAEELATQAAAATGLVIAGVDILFRDEGTPALCEVNSFPGWDRENTRVPDAIARLIAARSN</sequence>
<dbReference type="GO" id="GO:0016874">
    <property type="term" value="F:ligase activity"/>
    <property type="evidence" value="ECO:0007669"/>
    <property type="project" value="UniProtKB-KW"/>
</dbReference>
<dbReference type="RefSeq" id="WP_160822262.1">
    <property type="nucleotide sequence ID" value="NZ_JBHSXS010000056.1"/>
</dbReference>
<dbReference type="Gene3D" id="3.30.470.20">
    <property type="entry name" value="ATP-grasp fold, B domain"/>
    <property type="match status" value="1"/>
</dbReference>
<keyword evidence="1" id="KW-0067">ATP-binding</keyword>
<keyword evidence="4" id="KW-1185">Reference proteome</keyword>
<proteinExistence type="predicted"/>
<dbReference type="PANTHER" id="PTHR21621">
    <property type="entry name" value="RIBOSOMAL PROTEIN S6 MODIFICATION PROTEIN"/>
    <property type="match status" value="1"/>
</dbReference>
<evidence type="ECO:0000256" key="1">
    <source>
        <dbReference type="PROSITE-ProRule" id="PRU00409"/>
    </source>
</evidence>
<accession>A0ABW2CXN1</accession>
<keyword evidence="1" id="KW-0547">Nucleotide-binding</keyword>
<dbReference type="Proteomes" id="UP001596380">
    <property type="component" value="Unassembled WGS sequence"/>
</dbReference>